<dbReference type="STRING" id="857265.WG78_21665"/>
<comment type="caution">
    <text evidence="2">The sequence shown here is derived from an EMBL/GenBank/DDBJ whole genome shotgun (WGS) entry which is preliminary data.</text>
</comment>
<organism evidence="2 3">
    <name type="scientific">Amantichitinum ursilacus</name>
    <dbReference type="NCBI Taxonomy" id="857265"/>
    <lineage>
        <taxon>Bacteria</taxon>
        <taxon>Pseudomonadati</taxon>
        <taxon>Pseudomonadota</taxon>
        <taxon>Betaproteobacteria</taxon>
        <taxon>Neisseriales</taxon>
        <taxon>Chitinibacteraceae</taxon>
        <taxon>Amantichitinum</taxon>
    </lineage>
</organism>
<dbReference type="Proteomes" id="UP000037939">
    <property type="component" value="Unassembled WGS sequence"/>
</dbReference>
<keyword evidence="1" id="KW-0472">Membrane</keyword>
<accession>A0A0N0XH47</accession>
<keyword evidence="1" id="KW-1133">Transmembrane helix</keyword>
<feature type="transmembrane region" description="Helical" evidence="1">
    <location>
        <begin position="84"/>
        <end position="108"/>
    </location>
</feature>
<dbReference type="RefSeq" id="WP_053939898.1">
    <property type="nucleotide sequence ID" value="NZ_LAQT01000038.1"/>
</dbReference>
<feature type="transmembrane region" description="Helical" evidence="1">
    <location>
        <begin position="120"/>
        <end position="140"/>
    </location>
</feature>
<reference evidence="2 3" key="1">
    <citation type="submission" date="2015-07" db="EMBL/GenBank/DDBJ databases">
        <title>Draft genome sequence of the Amantichitinum ursilacus IGB-41, a new chitin-degrading bacterium.</title>
        <authorList>
            <person name="Kirstahler P."/>
            <person name="Guenther M."/>
            <person name="Grumaz C."/>
            <person name="Rupp S."/>
            <person name="Zibek S."/>
            <person name="Sohn K."/>
        </authorList>
    </citation>
    <scope>NUCLEOTIDE SEQUENCE [LARGE SCALE GENOMIC DNA]</scope>
    <source>
        <strain evidence="2 3">IGB-41</strain>
    </source>
</reference>
<evidence type="ECO:0000313" key="3">
    <source>
        <dbReference type="Proteomes" id="UP000037939"/>
    </source>
</evidence>
<proteinExistence type="predicted"/>
<dbReference type="AlphaFoldDB" id="A0A0N0XH47"/>
<gene>
    <name evidence="2" type="ORF">WG78_21665</name>
</gene>
<keyword evidence="1" id="KW-0812">Transmembrane</keyword>
<evidence type="ECO:0008006" key="4">
    <source>
        <dbReference type="Google" id="ProtNLM"/>
    </source>
</evidence>
<feature type="transmembrane region" description="Helical" evidence="1">
    <location>
        <begin position="12"/>
        <end position="40"/>
    </location>
</feature>
<sequence>MSEVVTRVPAYTHYVATLAAVIVPAVLLFCVVSVVIKVQLMRLGISAGSSSALADVATFSTLSLLCLVYFWREAWRHALLTWGMMFRPVFVGMVFNFYLGLAIVSRLVTDQVLHLQTSMAIATAFGLCALISSILGWTLLHLRPHGYAAVV</sequence>
<protein>
    <recommendedName>
        <fullName evidence="4">Transmembrane protein</fullName>
    </recommendedName>
</protein>
<name>A0A0N0XH47_9NEIS</name>
<evidence type="ECO:0000256" key="1">
    <source>
        <dbReference type="SAM" id="Phobius"/>
    </source>
</evidence>
<evidence type="ECO:0000313" key="2">
    <source>
        <dbReference type="EMBL" id="KPC49171.1"/>
    </source>
</evidence>
<feature type="transmembrane region" description="Helical" evidence="1">
    <location>
        <begin position="52"/>
        <end position="72"/>
    </location>
</feature>
<dbReference type="EMBL" id="LAQT01000038">
    <property type="protein sequence ID" value="KPC49171.1"/>
    <property type="molecule type" value="Genomic_DNA"/>
</dbReference>
<keyword evidence="3" id="KW-1185">Reference proteome</keyword>